<protein>
    <submittedName>
        <fullName evidence="2">Uncharacterized protein</fullName>
    </submittedName>
</protein>
<dbReference type="EMBL" id="JAMYWD010000004">
    <property type="protein sequence ID" value="KAJ4974886.1"/>
    <property type="molecule type" value="Genomic_DNA"/>
</dbReference>
<gene>
    <name evidence="2" type="ORF">NE237_008060</name>
</gene>
<organism evidence="2 3">
    <name type="scientific">Protea cynaroides</name>
    <dbReference type="NCBI Taxonomy" id="273540"/>
    <lineage>
        <taxon>Eukaryota</taxon>
        <taxon>Viridiplantae</taxon>
        <taxon>Streptophyta</taxon>
        <taxon>Embryophyta</taxon>
        <taxon>Tracheophyta</taxon>
        <taxon>Spermatophyta</taxon>
        <taxon>Magnoliopsida</taxon>
        <taxon>Proteales</taxon>
        <taxon>Proteaceae</taxon>
        <taxon>Protea</taxon>
    </lineage>
</organism>
<keyword evidence="3" id="KW-1185">Reference proteome</keyword>
<comment type="caution">
    <text evidence="2">The sequence shown here is derived from an EMBL/GenBank/DDBJ whole genome shotgun (WGS) entry which is preliminary data.</text>
</comment>
<keyword evidence="1" id="KW-1133">Transmembrane helix</keyword>
<keyword evidence="1" id="KW-0472">Membrane</keyword>
<dbReference type="Proteomes" id="UP001141806">
    <property type="component" value="Unassembled WGS sequence"/>
</dbReference>
<feature type="transmembrane region" description="Helical" evidence="1">
    <location>
        <begin position="45"/>
        <end position="65"/>
    </location>
</feature>
<evidence type="ECO:0000256" key="1">
    <source>
        <dbReference type="SAM" id="Phobius"/>
    </source>
</evidence>
<keyword evidence="1" id="KW-0812">Transmembrane</keyword>
<sequence length="116" mass="12826">MPSDASRQGDGQRHRRIVVDSAAVITSLFFVTGDKTKALRLVTGRITALIFVSSAAFCSGIKYFYCRRDSSQAGLKTLRSLAIPSTFSLFYPLMYNGRRNLGLRDNGVCLQALLEE</sequence>
<evidence type="ECO:0000313" key="2">
    <source>
        <dbReference type="EMBL" id="KAJ4974886.1"/>
    </source>
</evidence>
<reference evidence="2" key="1">
    <citation type="journal article" date="2023" name="Plant J.">
        <title>The genome of the king protea, Protea cynaroides.</title>
        <authorList>
            <person name="Chang J."/>
            <person name="Duong T.A."/>
            <person name="Schoeman C."/>
            <person name="Ma X."/>
            <person name="Roodt D."/>
            <person name="Barker N."/>
            <person name="Li Z."/>
            <person name="Van de Peer Y."/>
            <person name="Mizrachi E."/>
        </authorList>
    </citation>
    <scope>NUCLEOTIDE SEQUENCE</scope>
    <source>
        <tissue evidence="2">Young leaves</tissue>
    </source>
</reference>
<evidence type="ECO:0000313" key="3">
    <source>
        <dbReference type="Proteomes" id="UP001141806"/>
    </source>
</evidence>
<proteinExistence type="predicted"/>
<name>A0A9Q0KRE1_9MAGN</name>
<accession>A0A9Q0KRE1</accession>
<dbReference type="AlphaFoldDB" id="A0A9Q0KRE1"/>